<dbReference type="InterPro" id="IPR049449">
    <property type="entry name" value="TesB_ACOT8-like_N"/>
</dbReference>
<dbReference type="GO" id="GO:0047617">
    <property type="term" value="F:fatty acyl-CoA hydrolase activity"/>
    <property type="evidence" value="ECO:0007669"/>
    <property type="project" value="InterPro"/>
</dbReference>
<dbReference type="GO" id="GO:0005782">
    <property type="term" value="C:peroxisomal matrix"/>
    <property type="evidence" value="ECO:0007669"/>
    <property type="project" value="UniProtKB-SubCell"/>
</dbReference>
<comment type="similarity">
    <text evidence="1">Belongs to the C/M/P thioester hydrolase family.</text>
</comment>
<dbReference type="PANTHER" id="PTHR11066:SF35">
    <property type="entry name" value="ACYL-COA THIOESTERASE II"/>
    <property type="match status" value="1"/>
</dbReference>
<dbReference type="InterPro" id="IPR003703">
    <property type="entry name" value="Acyl_CoA_thio"/>
</dbReference>
<feature type="domain" description="Acyl-CoA thioesterase-like N-terminal HotDog" evidence="3">
    <location>
        <begin position="15"/>
        <end position="105"/>
    </location>
</feature>
<proteinExistence type="inferred from homology"/>
<dbReference type="InterPro" id="IPR049450">
    <property type="entry name" value="ACOT8-like_C"/>
</dbReference>
<evidence type="ECO:0000256" key="2">
    <source>
        <dbReference type="ARBA" id="ARBA00022801"/>
    </source>
</evidence>
<dbReference type="CDD" id="cd03444">
    <property type="entry name" value="Thioesterase_II_repeat1"/>
    <property type="match status" value="1"/>
</dbReference>
<dbReference type="AlphaFoldDB" id="A0A6A6X5I1"/>
<keyword evidence="6" id="KW-1185">Reference proteome</keyword>
<evidence type="ECO:0000313" key="6">
    <source>
        <dbReference type="Proteomes" id="UP000799757"/>
    </source>
</evidence>
<dbReference type="PANTHER" id="PTHR11066">
    <property type="entry name" value="ACYL-COA THIOESTERASE"/>
    <property type="match status" value="1"/>
</dbReference>
<dbReference type="CDD" id="cd03445">
    <property type="entry name" value="Thioesterase_II_repeat2"/>
    <property type="match status" value="1"/>
</dbReference>
<evidence type="ECO:0008006" key="7">
    <source>
        <dbReference type="Google" id="ProtNLM"/>
    </source>
</evidence>
<dbReference type="Pfam" id="PF20789">
    <property type="entry name" value="4HBT_3C"/>
    <property type="match status" value="1"/>
</dbReference>
<name>A0A6A6X5I1_9PLEO</name>
<dbReference type="InterPro" id="IPR029069">
    <property type="entry name" value="HotDog_dom_sf"/>
</dbReference>
<dbReference type="EMBL" id="MU002021">
    <property type="protein sequence ID" value="KAF2791404.1"/>
    <property type="molecule type" value="Genomic_DNA"/>
</dbReference>
<feature type="domain" description="Acyl-CoA thioesterase-like C-terminal" evidence="4">
    <location>
        <begin position="174"/>
        <end position="301"/>
    </location>
</feature>
<dbReference type="InterPro" id="IPR042171">
    <property type="entry name" value="Acyl-CoA_hotdog"/>
</dbReference>
<evidence type="ECO:0000259" key="4">
    <source>
        <dbReference type="Pfam" id="PF20789"/>
    </source>
</evidence>
<reference evidence="5" key="1">
    <citation type="journal article" date="2020" name="Stud. Mycol.">
        <title>101 Dothideomycetes genomes: a test case for predicting lifestyles and emergence of pathogens.</title>
        <authorList>
            <person name="Haridas S."/>
            <person name="Albert R."/>
            <person name="Binder M."/>
            <person name="Bloem J."/>
            <person name="Labutti K."/>
            <person name="Salamov A."/>
            <person name="Andreopoulos B."/>
            <person name="Baker S."/>
            <person name="Barry K."/>
            <person name="Bills G."/>
            <person name="Bluhm B."/>
            <person name="Cannon C."/>
            <person name="Castanera R."/>
            <person name="Culley D."/>
            <person name="Daum C."/>
            <person name="Ezra D."/>
            <person name="Gonzalez J."/>
            <person name="Henrissat B."/>
            <person name="Kuo A."/>
            <person name="Liang C."/>
            <person name="Lipzen A."/>
            <person name="Lutzoni F."/>
            <person name="Magnuson J."/>
            <person name="Mondo S."/>
            <person name="Nolan M."/>
            <person name="Ohm R."/>
            <person name="Pangilinan J."/>
            <person name="Park H.-J."/>
            <person name="Ramirez L."/>
            <person name="Alfaro M."/>
            <person name="Sun H."/>
            <person name="Tritt A."/>
            <person name="Yoshinaga Y."/>
            <person name="Zwiers L.-H."/>
            <person name="Turgeon B."/>
            <person name="Goodwin S."/>
            <person name="Spatafora J."/>
            <person name="Crous P."/>
            <person name="Grigoriev I."/>
        </authorList>
    </citation>
    <scope>NUCLEOTIDE SEQUENCE</scope>
    <source>
        <strain evidence="5">CBS 109.77</strain>
    </source>
</reference>
<accession>A0A6A6X5I1</accession>
<evidence type="ECO:0000313" key="5">
    <source>
        <dbReference type="EMBL" id="KAF2791404.1"/>
    </source>
</evidence>
<evidence type="ECO:0000256" key="1">
    <source>
        <dbReference type="ARBA" id="ARBA00006538"/>
    </source>
</evidence>
<dbReference type="Proteomes" id="UP000799757">
    <property type="component" value="Unassembled WGS sequence"/>
</dbReference>
<protein>
    <recommendedName>
        <fullName evidence="7">Thioesterase/thiol ester dehydrase-isomerase</fullName>
    </recommendedName>
</protein>
<dbReference type="Pfam" id="PF13622">
    <property type="entry name" value="4HBT_3"/>
    <property type="match status" value="1"/>
</dbReference>
<dbReference type="SUPFAM" id="SSF54637">
    <property type="entry name" value="Thioesterase/thiol ester dehydrase-isomerase"/>
    <property type="match status" value="2"/>
</dbReference>
<keyword evidence="2" id="KW-0378">Hydrolase</keyword>
<gene>
    <name evidence="5" type="ORF">K505DRAFT_339603</name>
</gene>
<sequence length="312" mass="33843">MESTSATTSRTLHPPEQMGNSAAIAYGGCTLGVAAKAAANSVPSNYRLYSLVGQYLGPALIDRVLKASIRTIRQTRTFATRLVEVSQTTDGGEDRACLIALADFQVPEEASLLEYSATPTRTYSHHSVLEEGGKQRQRAVDAGMLPQALRDGFEIGFGLMARFFETRPCPEGVFAQNFNGLMKNAATTQDGLPVAEKGTADWIRSLEKLPDHAENMAALAFLMDGATGFVALGFSNMFLEDSGAASSLDFALRVFDNEVDIAKWHLKEVVTHVGAEGRTYAEVRLWGEDGKCVASMTQQTILRPKKEKKGKL</sequence>
<dbReference type="GO" id="GO:0009062">
    <property type="term" value="P:fatty acid catabolic process"/>
    <property type="evidence" value="ECO:0007669"/>
    <property type="project" value="TreeGrafter"/>
</dbReference>
<dbReference type="GO" id="GO:0006637">
    <property type="term" value="P:acyl-CoA metabolic process"/>
    <property type="evidence" value="ECO:0007669"/>
    <property type="project" value="InterPro"/>
</dbReference>
<dbReference type="OrthoDB" id="68328at2759"/>
<evidence type="ECO:0000259" key="3">
    <source>
        <dbReference type="Pfam" id="PF13622"/>
    </source>
</evidence>
<dbReference type="Gene3D" id="2.40.160.210">
    <property type="entry name" value="Acyl-CoA thioesterase, double hotdog domain"/>
    <property type="match status" value="1"/>
</dbReference>
<organism evidence="5 6">
    <name type="scientific">Melanomma pulvis-pyrius CBS 109.77</name>
    <dbReference type="NCBI Taxonomy" id="1314802"/>
    <lineage>
        <taxon>Eukaryota</taxon>
        <taxon>Fungi</taxon>
        <taxon>Dikarya</taxon>
        <taxon>Ascomycota</taxon>
        <taxon>Pezizomycotina</taxon>
        <taxon>Dothideomycetes</taxon>
        <taxon>Pleosporomycetidae</taxon>
        <taxon>Pleosporales</taxon>
        <taxon>Melanommataceae</taxon>
        <taxon>Melanomma</taxon>
    </lineage>
</organism>